<dbReference type="RefSeq" id="WP_380424460.1">
    <property type="nucleotide sequence ID" value="NZ_JBHRZV010000004.1"/>
</dbReference>
<dbReference type="PROSITE" id="PS50949">
    <property type="entry name" value="HTH_GNTR"/>
    <property type="match status" value="1"/>
</dbReference>
<comment type="caution">
    <text evidence="5">The sequence shown here is derived from an EMBL/GenBank/DDBJ whole genome shotgun (WGS) entry which is preliminary data.</text>
</comment>
<protein>
    <submittedName>
        <fullName evidence="5">GntR family transcriptional regulator</fullName>
    </submittedName>
</protein>
<evidence type="ECO:0000313" key="6">
    <source>
        <dbReference type="Proteomes" id="UP001595807"/>
    </source>
</evidence>
<dbReference type="InterPro" id="IPR036388">
    <property type="entry name" value="WH-like_DNA-bd_sf"/>
</dbReference>
<dbReference type="InterPro" id="IPR000524">
    <property type="entry name" value="Tscrpt_reg_HTH_GntR"/>
</dbReference>
<organism evidence="5 6">
    <name type="scientific">Streptococcus caprae</name>
    <dbReference type="NCBI Taxonomy" id="1640501"/>
    <lineage>
        <taxon>Bacteria</taxon>
        <taxon>Bacillati</taxon>
        <taxon>Bacillota</taxon>
        <taxon>Bacilli</taxon>
        <taxon>Lactobacillales</taxon>
        <taxon>Streptococcaceae</taxon>
        <taxon>Streptococcus</taxon>
    </lineage>
</organism>
<dbReference type="Proteomes" id="UP001595807">
    <property type="component" value="Unassembled WGS sequence"/>
</dbReference>
<dbReference type="InterPro" id="IPR036390">
    <property type="entry name" value="WH_DNA-bd_sf"/>
</dbReference>
<accession>A0ABV8CSV3</accession>
<dbReference type="InterPro" id="IPR050679">
    <property type="entry name" value="Bact_HTH_transcr_reg"/>
</dbReference>
<gene>
    <name evidence="5" type="ORF">ACFORF_00985</name>
</gene>
<keyword evidence="6" id="KW-1185">Reference proteome</keyword>
<sequence>MGQTKLLTEKVVREMHGKPKQASYETVAVSIASLIRNQSIVVGQQLEPMVALGNRFGVSRETVRHGLKILDERGVLSLRHGKGAVILSKKKAENYLAEHQQQVEIQEIYHEISQMIGQQESDLDKLKRLVGDLREKVLIPLEES</sequence>
<dbReference type="Pfam" id="PF00392">
    <property type="entry name" value="GntR"/>
    <property type="match status" value="1"/>
</dbReference>
<evidence type="ECO:0000259" key="4">
    <source>
        <dbReference type="PROSITE" id="PS50949"/>
    </source>
</evidence>
<evidence type="ECO:0000256" key="3">
    <source>
        <dbReference type="ARBA" id="ARBA00023163"/>
    </source>
</evidence>
<dbReference type="Gene3D" id="1.10.10.10">
    <property type="entry name" value="Winged helix-like DNA-binding domain superfamily/Winged helix DNA-binding domain"/>
    <property type="match status" value="1"/>
</dbReference>
<feature type="domain" description="HTH gntR-type" evidence="4">
    <location>
        <begin position="21"/>
        <end position="89"/>
    </location>
</feature>
<name>A0ABV8CSV3_9STRE</name>
<reference evidence="6" key="1">
    <citation type="journal article" date="2019" name="Int. J. Syst. Evol. Microbiol.">
        <title>The Global Catalogue of Microorganisms (GCM) 10K type strain sequencing project: providing services to taxonomists for standard genome sequencing and annotation.</title>
        <authorList>
            <consortium name="The Broad Institute Genomics Platform"/>
            <consortium name="The Broad Institute Genome Sequencing Center for Infectious Disease"/>
            <person name="Wu L."/>
            <person name="Ma J."/>
        </authorList>
    </citation>
    <scope>NUCLEOTIDE SEQUENCE [LARGE SCALE GENOMIC DNA]</scope>
    <source>
        <strain evidence="6">CCUG 67170</strain>
    </source>
</reference>
<keyword evidence="2" id="KW-0238">DNA-binding</keyword>
<dbReference type="EMBL" id="JBHRZV010000004">
    <property type="protein sequence ID" value="MFC3927209.1"/>
    <property type="molecule type" value="Genomic_DNA"/>
</dbReference>
<dbReference type="SMART" id="SM00345">
    <property type="entry name" value="HTH_GNTR"/>
    <property type="match status" value="1"/>
</dbReference>
<dbReference type="PANTHER" id="PTHR44846">
    <property type="entry name" value="MANNOSYL-D-GLYCERATE TRANSPORT/METABOLISM SYSTEM REPRESSOR MNGR-RELATED"/>
    <property type="match status" value="1"/>
</dbReference>
<evidence type="ECO:0000256" key="2">
    <source>
        <dbReference type="ARBA" id="ARBA00023125"/>
    </source>
</evidence>
<dbReference type="SUPFAM" id="SSF46785">
    <property type="entry name" value="Winged helix' DNA-binding domain"/>
    <property type="match status" value="1"/>
</dbReference>
<keyword evidence="3" id="KW-0804">Transcription</keyword>
<proteinExistence type="predicted"/>
<keyword evidence="1" id="KW-0805">Transcription regulation</keyword>
<dbReference type="PANTHER" id="PTHR44846:SF1">
    <property type="entry name" value="MANNOSYL-D-GLYCERATE TRANSPORT_METABOLISM SYSTEM REPRESSOR MNGR-RELATED"/>
    <property type="match status" value="1"/>
</dbReference>
<evidence type="ECO:0000313" key="5">
    <source>
        <dbReference type="EMBL" id="MFC3927209.1"/>
    </source>
</evidence>
<evidence type="ECO:0000256" key="1">
    <source>
        <dbReference type="ARBA" id="ARBA00023015"/>
    </source>
</evidence>